<evidence type="ECO:0000256" key="6">
    <source>
        <dbReference type="PROSITE-ProRule" id="PRU00024"/>
    </source>
</evidence>
<keyword evidence="2" id="KW-0479">Metal-binding</keyword>
<dbReference type="SUPFAM" id="SSF57850">
    <property type="entry name" value="RING/U-box"/>
    <property type="match status" value="1"/>
</dbReference>
<dbReference type="Pfam" id="PF25600">
    <property type="entry name" value="TRIM_CC"/>
    <property type="match status" value="1"/>
</dbReference>
<keyword evidence="12" id="KW-1185">Reference proteome</keyword>
<evidence type="ECO:0000256" key="3">
    <source>
        <dbReference type="ARBA" id="ARBA00022771"/>
    </source>
</evidence>
<dbReference type="Pfam" id="PF00622">
    <property type="entry name" value="SPRY"/>
    <property type="match status" value="1"/>
</dbReference>
<organism evidence="11 12">
    <name type="scientific">Neogobius melanostomus</name>
    <name type="common">round goby</name>
    <dbReference type="NCBI Taxonomy" id="47308"/>
    <lineage>
        <taxon>Eukaryota</taxon>
        <taxon>Metazoa</taxon>
        <taxon>Chordata</taxon>
        <taxon>Craniata</taxon>
        <taxon>Vertebrata</taxon>
        <taxon>Euteleostomi</taxon>
        <taxon>Actinopterygii</taxon>
        <taxon>Neopterygii</taxon>
        <taxon>Teleostei</taxon>
        <taxon>Neoteleostei</taxon>
        <taxon>Acanthomorphata</taxon>
        <taxon>Gobiaria</taxon>
        <taxon>Gobiiformes</taxon>
        <taxon>Gobioidei</taxon>
        <taxon>Gobiidae</taxon>
        <taxon>Benthophilinae</taxon>
        <taxon>Neogobiini</taxon>
        <taxon>Neogobius</taxon>
    </lineage>
</organism>
<evidence type="ECO:0000256" key="5">
    <source>
        <dbReference type="ARBA" id="ARBA00022859"/>
    </source>
</evidence>
<dbReference type="Pfam" id="PF13923">
    <property type="entry name" value="zf-C3HC4_2"/>
    <property type="match status" value="1"/>
</dbReference>
<dbReference type="PRINTS" id="PR01407">
    <property type="entry name" value="BUTYPHLNCDUF"/>
</dbReference>
<dbReference type="InterPro" id="IPR000315">
    <property type="entry name" value="Znf_B-box"/>
</dbReference>
<dbReference type="SMART" id="SM00336">
    <property type="entry name" value="BBOX"/>
    <property type="match status" value="1"/>
</dbReference>
<dbReference type="GO" id="GO:0005737">
    <property type="term" value="C:cytoplasm"/>
    <property type="evidence" value="ECO:0007669"/>
    <property type="project" value="UniProtKB-ARBA"/>
</dbReference>
<dbReference type="Ensembl" id="ENSNMLT00000044850.1">
    <property type="protein sequence ID" value="ENSNMLP00000040314.1"/>
    <property type="gene ID" value="ENSNMLG00000024773.1"/>
</dbReference>
<dbReference type="PANTHER" id="PTHR25465:SF32">
    <property type="entry name" value="BLOODTHIRSTY-RELATED GENE FAMILY, MEMBER 16 ISOFORM X1-RELATED"/>
    <property type="match status" value="1"/>
</dbReference>
<evidence type="ECO:0000256" key="7">
    <source>
        <dbReference type="SAM" id="Coils"/>
    </source>
</evidence>
<sequence length="533" mass="61029">MYSSRNIYKNLTLGMAGVSCVLSEDKFRCPICWGVFQDPVTTACGHSFCDICINQLWDNCRFYHCPLCKEEFSSRPKLKISIFVLEMVSEFKNKLQKETAASSEPEVAGADVLCDVCPEPKLKALKCCLLCRISYCPDHLTPHNTVPLLKHHQLIAPVENLEERICPEHSQPMELFCRDHSHFMCLQCSCDQNHNTVPLKEQCEEEQSELQQKIQERKEKIQELQRSVELSQESADREVLEGGAFFEDLIKSAQESLDQFKQSIKKKHTTMEKEAQKLMKKIKSEISALQQRQAQMEEICKSDYFHFVQTFTLNKPAPKMKNWTGVSVRVPLYNWKVATDVCDLMKVIFTADIDVLFQNTLIEAKEHAVDVTLDPDTAHPQLVVSTGNKDVCYAGQRQNVPDTPDRFLTLDYVCGKEKFSSGRFYFEVQVKGNYEWSLGVVKESVNRKITDSDETTEENGFWDIYAEDLNDGDLWSTPEKVGVFVDYEEGLTCFFDVDTSRLFYYFTDCHFTGNLLPLFSPGRSAAPLVITPV</sequence>
<dbReference type="SMART" id="SM00589">
    <property type="entry name" value="PRY"/>
    <property type="match status" value="1"/>
</dbReference>
<dbReference type="SMART" id="SM00449">
    <property type="entry name" value="SPRY"/>
    <property type="match status" value="1"/>
</dbReference>
<reference evidence="11" key="1">
    <citation type="submission" date="2025-08" db="UniProtKB">
        <authorList>
            <consortium name="Ensembl"/>
        </authorList>
    </citation>
    <scope>IDENTIFICATION</scope>
</reference>
<reference evidence="11" key="2">
    <citation type="submission" date="2025-09" db="UniProtKB">
        <authorList>
            <consortium name="Ensembl"/>
        </authorList>
    </citation>
    <scope>IDENTIFICATION</scope>
</reference>
<keyword evidence="7" id="KW-0175">Coiled coil</keyword>
<dbReference type="InterPro" id="IPR051051">
    <property type="entry name" value="E3_ubiq-ligase_TRIM/RNF"/>
</dbReference>
<dbReference type="InterPro" id="IPR003879">
    <property type="entry name" value="Butyrophylin_SPRY"/>
</dbReference>
<dbReference type="InterPro" id="IPR017907">
    <property type="entry name" value="Znf_RING_CS"/>
</dbReference>
<dbReference type="PROSITE" id="PS50089">
    <property type="entry name" value="ZF_RING_2"/>
    <property type="match status" value="1"/>
</dbReference>
<dbReference type="GO" id="GO:0008270">
    <property type="term" value="F:zinc ion binding"/>
    <property type="evidence" value="ECO:0007669"/>
    <property type="project" value="UniProtKB-KW"/>
</dbReference>
<feature type="domain" description="B30.2/SPRY" evidence="10">
    <location>
        <begin position="351"/>
        <end position="533"/>
    </location>
</feature>
<dbReference type="InterPro" id="IPR001870">
    <property type="entry name" value="B30.2/SPRY"/>
</dbReference>
<feature type="domain" description="B box-type" evidence="9">
    <location>
        <begin position="161"/>
        <end position="199"/>
    </location>
</feature>
<keyword evidence="3 6" id="KW-0863">Zinc-finger</keyword>
<dbReference type="AlphaFoldDB" id="A0A8C6UWL0"/>
<dbReference type="CDD" id="cd13733">
    <property type="entry name" value="SPRY_PRY_C-I_1"/>
    <property type="match status" value="1"/>
</dbReference>
<evidence type="ECO:0000259" key="10">
    <source>
        <dbReference type="PROSITE" id="PS50188"/>
    </source>
</evidence>
<feature type="coiled-coil region" evidence="7">
    <location>
        <begin position="200"/>
        <end position="234"/>
    </location>
</feature>
<evidence type="ECO:0000313" key="12">
    <source>
        <dbReference type="Proteomes" id="UP000694523"/>
    </source>
</evidence>
<dbReference type="Pfam" id="PF13765">
    <property type="entry name" value="PRY"/>
    <property type="match status" value="1"/>
</dbReference>
<dbReference type="SMART" id="SM00184">
    <property type="entry name" value="RING"/>
    <property type="match status" value="1"/>
</dbReference>
<dbReference type="PROSITE" id="PS51257">
    <property type="entry name" value="PROKAR_LIPOPROTEIN"/>
    <property type="match status" value="1"/>
</dbReference>
<dbReference type="InterPro" id="IPR058030">
    <property type="entry name" value="TRIM8/14/16/25/29/45/65_CC"/>
</dbReference>
<evidence type="ECO:0000313" key="11">
    <source>
        <dbReference type="Ensembl" id="ENSNMLP00000040314.1"/>
    </source>
</evidence>
<dbReference type="Gene3D" id="2.60.120.920">
    <property type="match status" value="1"/>
</dbReference>
<dbReference type="InterPro" id="IPR013083">
    <property type="entry name" value="Znf_RING/FYVE/PHD"/>
</dbReference>
<evidence type="ECO:0000259" key="9">
    <source>
        <dbReference type="PROSITE" id="PS50119"/>
    </source>
</evidence>
<evidence type="ECO:0000259" key="8">
    <source>
        <dbReference type="PROSITE" id="PS50089"/>
    </source>
</evidence>
<dbReference type="InterPro" id="IPR043136">
    <property type="entry name" value="B30.2/SPRY_sf"/>
</dbReference>
<dbReference type="GO" id="GO:0045087">
    <property type="term" value="P:innate immune response"/>
    <property type="evidence" value="ECO:0007669"/>
    <property type="project" value="UniProtKB-KW"/>
</dbReference>
<evidence type="ECO:0000256" key="1">
    <source>
        <dbReference type="ARBA" id="ARBA00022588"/>
    </source>
</evidence>
<evidence type="ECO:0000256" key="4">
    <source>
        <dbReference type="ARBA" id="ARBA00022833"/>
    </source>
</evidence>
<evidence type="ECO:0000256" key="2">
    <source>
        <dbReference type="ARBA" id="ARBA00022723"/>
    </source>
</evidence>
<dbReference type="InterPro" id="IPR001841">
    <property type="entry name" value="Znf_RING"/>
</dbReference>
<dbReference type="PROSITE" id="PS50119">
    <property type="entry name" value="ZF_BBOX"/>
    <property type="match status" value="1"/>
</dbReference>
<name>A0A8C6UWL0_9GOBI</name>
<keyword evidence="4" id="KW-0862">Zinc</keyword>
<dbReference type="InterPro" id="IPR003877">
    <property type="entry name" value="SPRY_dom"/>
</dbReference>
<dbReference type="Gene3D" id="3.30.160.60">
    <property type="entry name" value="Classic Zinc Finger"/>
    <property type="match status" value="1"/>
</dbReference>
<dbReference type="PROSITE" id="PS00518">
    <property type="entry name" value="ZF_RING_1"/>
    <property type="match status" value="1"/>
</dbReference>
<feature type="domain" description="RING-type" evidence="8">
    <location>
        <begin position="29"/>
        <end position="69"/>
    </location>
</feature>
<feature type="coiled-coil region" evidence="7">
    <location>
        <begin position="261"/>
        <end position="299"/>
    </location>
</feature>
<dbReference type="CDD" id="cd06503">
    <property type="entry name" value="ATP-synt_Fo_b"/>
    <property type="match status" value="1"/>
</dbReference>
<dbReference type="Proteomes" id="UP000694523">
    <property type="component" value="Unplaced"/>
</dbReference>
<keyword evidence="5" id="KW-0391">Immunity</keyword>
<proteinExistence type="predicted"/>
<dbReference type="SUPFAM" id="SSF57845">
    <property type="entry name" value="B-box zinc-binding domain"/>
    <property type="match status" value="1"/>
</dbReference>
<protein>
    <submittedName>
        <fullName evidence="11">Uncharacterized protein</fullName>
    </submittedName>
</protein>
<dbReference type="SUPFAM" id="SSF49899">
    <property type="entry name" value="Concanavalin A-like lectins/glucanases"/>
    <property type="match status" value="1"/>
</dbReference>
<dbReference type="Gene3D" id="3.30.40.10">
    <property type="entry name" value="Zinc/RING finger domain, C3HC4 (zinc finger)"/>
    <property type="match status" value="1"/>
</dbReference>
<dbReference type="InterPro" id="IPR013320">
    <property type="entry name" value="ConA-like_dom_sf"/>
</dbReference>
<dbReference type="PANTHER" id="PTHR25465">
    <property type="entry name" value="B-BOX DOMAIN CONTAINING"/>
    <property type="match status" value="1"/>
</dbReference>
<dbReference type="Gene3D" id="4.10.830.40">
    <property type="match status" value="1"/>
</dbReference>
<accession>A0A8C6UWL0</accession>
<dbReference type="PROSITE" id="PS50188">
    <property type="entry name" value="B302_SPRY"/>
    <property type="match status" value="1"/>
</dbReference>
<dbReference type="InterPro" id="IPR006574">
    <property type="entry name" value="PRY"/>
</dbReference>
<keyword evidence="1" id="KW-0399">Innate immunity</keyword>